<feature type="region of interest" description="Disordered" evidence="1">
    <location>
        <begin position="77"/>
        <end position="134"/>
    </location>
</feature>
<evidence type="ECO:0000256" key="1">
    <source>
        <dbReference type="SAM" id="MobiDB-lite"/>
    </source>
</evidence>
<dbReference type="InterPro" id="IPR036361">
    <property type="entry name" value="SAP_dom_sf"/>
</dbReference>
<dbReference type="AlphaFoldDB" id="A0AAD7UJB4"/>
<gene>
    <name evidence="3" type="ORF">CTAYLR_010239</name>
</gene>
<dbReference type="Proteomes" id="UP001230188">
    <property type="component" value="Unassembled WGS sequence"/>
</dbReference>
<protein>
    <recommendedName>
        <fullName evidence="5">STI1 domain-containing protein</fullName>
    </recommendedName>
</protein>
<accession>A0AAD7UJB4</accession>
<evidence type="ECO:0008006" key="5">
    <source>
        <dbReference type="Google" id="ProtNLM"/>
    </source>
</evidence>
<keyword evidence="4" id="KW-1185">Reference proteome</keyword>
<name>A0AAD7UJB4_9STRA</name>
<feature type="region of interest" description="Disordered" evidence="1">
    <location>
        <begin position="173"/>
        <end position="215"/>
    </location>
</feature>
<organism evidence="3 4">
    <name type="scientific">Chrysophaeum taylorii</name>
    <dbReference type="NCBI Taxonomy" id="2483200"/>
    <lineage>
        <taxon>Eukaryota</taxon>
        <taxon>Sar</taxon>
        <taxon>Stramenopiles</taxon>
        <taxon>Ochrophyta</taxon>
        <taxon>Pelagophyceae</taxon>
        <taxon>Pelagomonadales</taxon>
        <taxon>Pelagomonadaceae</taxon>
        <taxon>Chrysophaeum</taxon>
    </lineage>
</organism>
<keyword evidence="2" id="KW-0732">Signal</keyword>
<evidence type="ECO:0000313" key="3">
    <source>
        <dbReference type="EMBL" id="KAJ8609076.1"/>
    </source>
</evidence>
<evidence type="ECO:0000313" key="4">
    <source>
        <dbReference type="Proteomes" id="UP001230188"/>
    </source>
</evidence>
<dbReference type="EMBL" id="JAQMWT010000153">
    <property type="protein sequence ID" value="KAJ8609076.1"/>
    <property type="molecule type" value="Genomic_DNA"/>
</dbReference>
<evidence type="ECO:0000256" key="2">
    <source>
        <dbReference type="SAM" id="SignalP"/>
    </source>
</evidence>
<sequence>MHVVSTVAVALALSEALVPPPPPRVTRRCPPLELAAVDEETLSSIRKMRTKEIQAELKSRGVKYDDCFEKEDLVKRLASSRASGPPPSEATEAAEQQPRRPSPESSSPSASTSSSSSATSTTPPSYDEARAKASGMRLSQLQAALKDMGVSTRGMIDKRELVEAYARAFVEGVGKDNDDDDGGPVRELKTTKMKKEGEDAGGGRPGRGASGFPDVGGMGDFGGIDLGSILSGMGGMGGGMGGSGGPRGSRPGGASIQDLMQKAMGNPKLMAAIQKAAQNPRTMAAIQDVMANGPGAVNKYANDPEIRKMLDELKSIL</sequence>
<feature type="chain" id="PRO_5042016716" description="STI1 domain-containing protein" evidence="2">
    <location>
        <begin position="17"/>
        <end position="317"/>
    </location>
</feature>
<comment type="caution">
    <text evidence="3">The sequence shown here is derived from an EMBL/GenBank/DDBJ whole genome shotgun (WGS) entry which is preliminary data.</text>
</comment>
<reference evidence="3" key="1">
    <citation type="submission" date="2023-01" db="EMBL/GenBank/DDBJ databases">
        <title>Metagenome sequencing of chrysophaentin producing Chrysophaeum taylorii.</title>
        <authorList>
            <person name="Davison J."/>
            <person name="Bewley C."/>
        </authorList>
    </citation>
    <scope>NUCLEOTIDE SEQUENCE</scope>
    <source>
        <strain evidence="3">NIES-1699</strain>
    </source>
</reference>
<feature type="compositionally biased region" description="Basic and acidic residues" evidence="1">
    <location>
        <begin position="183"/>
        <end position="198"/>
    </location>
</feature>
<dbReference type="SUPFAM" id="SSF68906">
    <property type="entry name" value="SAP domain"/>
    <property type="match status" value="1"/>
</dbReference>
<dbReference type="Gene3D" id="1.10.260.100">
    <property type="match status" value="1"/>
</dbReference>
<feature type="signal peptide" evidence="2">
    <location>
        <begin position="1"/>
        <end position="16"/>
    </location>
</feature>
<proteinExistence type="predicted"/>
<feature type="compositionally biased region" description="Low complexity" evidence="1">
    <location>
        <begin position="103"/>
        <end position="125"/>
    </location>
</feature>
<feature type="compositionally biased region" description="Gly residues" evidence="1">
    <location>
        <begin position="200"/>
        <end position="215"/>
    </location>
</feature>